<dbReference type="GO" id="GO:0032580">
    <property type="term" value="C:Golgi cisterna membrane"/>
    <property type="evidence" value="ECO:0007669"/>
    <property type="project" value="UniProtKB-SubCell"/>
</dbReference>
<dbReference type="EC" id="5.1.3.6" evidence="9"/>
<dbReference type="InterPro" id="IPR036291">
    <property type="entry name" value="NAD(P)-bd_dom_sf"/>
</dbReference>
<name>A0A8K0NAL2_COCNU</name>
<reference evidence="12" key="1">
    <citation type="journal article" date="2017" name="Gigascience">
        <title>The genome draft of coconut (Cocos nucifera).</title>
        <authorList>
            <person name="Xiao Y."/>
            <person name="Xu P."/>
            <person name="Fan H."/>
            <person name="Baudouin L."/>
            <person name="Xia W."/>
            <person name="Bocs S."/>
            <person name="Xu J."/>
            <person name="Li Q."/>
            <person name="Guo A."/>
            <person name="Zhou L."/>
            <person name="Li J."/>
            <person name="Wu Y."/>
            <person name="Ma Z."/>
            <person name="Armero A."/>
            <person name="Issali A.E."/>
            <person name="Liu N."/>
            <person name="Peng M."/>
            <person name="Yang Y."/>
        </authorList>
    </citation>
    <scope>NUCLEOTIDE SEQUENCE</scope>
    <source>
        <tissue evidence="12">Spear leaf of Hainan Tall coconut</tissue>
    </source>
</reference>
<accession>A0A8K0NAL2</accession>
<dbReference type="Gene3D" id="3.90.25.10">
    <property type="entry name" value="UDP-galactose 4-epimerase, domain 1"/>
    <property type="match status" value="1"/>
</dbReference>
<evidence type="ECO:0000256" key="7">
    <source>
        <dbReference type="ARBA" id="ARBA00023235"/>
    </source>
</evidence>
<organism evidence="12 13">
    <name type="scientific">Cocos nucifera</name>
    <name type="common">Coconut palm</name>
    <dbReference type="NCBI Taxonomy" id="13894"/>
    <lineage>
        <taxon>Eukaryota</taxon>
        <taxon>Viridiplantae</taxon>
        <taxon>Streptophyta</taxon>
        <taxon>Embryophyta</taxon>
        <taxon>Tracheophyta</taxon>
        <taxon>Spermatophyta</taxon>
        <taxon>Magnoliopsida</taxon>
        <taxon>Liliopsida</taxon>
        <taxon>Arecaceae</taxon>
        <taxon>Arecoideae</taxon>
        <taxon>Cocoseae</taxon>
        <taxon>Attaleinae</taxon>
        <taxon>Cocos</taxon>
    </lineage>
</organism>
<comment type="similarity">
    <text evidence="2">Belongs to the NAD(P)-dependent epimerase/dehydratase family.</text>
</comment>
<evidence type="ECO:0000256" key="4">
    <source>
        <dbReference type="ARBA" id="ARBA00022989"/>
    </source>
</evidence>
<evidence type="ECO:0000259" key="11">
    <source>
        <dbReference type="Pfam" id="PF01370"/>
    </source>
</evidence>
<evidence type="ECO:0000256" key="8">
    <source>
        <dbReference type="ARBA" id="ARBA00050136"/>
    </source>
</evidence>
<evidence type="ECO:0000256" key="10">
    <source>
        <dbReference type="SAM" id="Phobius"/>
    </source>
</evidence>
<dbReference type="PRINTS" id="PR01713">
    <property type="entry name" value="NUCEPIMERASE"/>
</dbReference>
<proteinExistence type="inferred from homology"/>
<dbReference type="SUPFAM" id="SSF51735">
    <property type="entry name" value="NAD(P)-binding Rossmann-fold domains"/>
    <property type="match status" value="1"/>
</dbReference>
<dbReference type="FunFam" id="3.40.50.720:FF:000198">
    <property type="entry name" value="UDP-glucuronate 4-epimerase 3"/>
    <property type="match status" value="1"/>
</dbReference>
<dbReference type="OrthoDB" id="202470at2759"/>
<comment type="caution">
    <text evidence="12">The sequence shown here is derived from an EMBL/GenBank/DDBJ whole genome shotgun (WGS) entry which is preliminary data.</text>
</comment>
<dbReference type="Pfam" id="PF01370">
    <property type="entry name" value="Epimerase"/>
    <property type="match status" value="1"/>
</dbReference>
<evidence type="ECO:0000313" key="12">
    <source>
        <dbReference type="EMBL" id="KAG1364415.1"/>
    </source>
</evidence>
<keyword evidence="13" id="KW-1185">Reference proteome</keyword>
<dbReference type="Proteomes" id="UP000797356">
    <property type="component" value="Chromosome 11"/>
</dbReference>
<keyword evidence="3 10" id="KW-0812">Transmembrane</keyword>
<evidence type="ECO:0000256" key="1">
    <source>
        <dbReference type="ARBA" id="ARBA00004205"/>
    </source>
</evidence>
<keyword evidence="6 10" id="KW-0472">Membrane</keyword>
<keyword evidence="5" id="KW-0520">NAD</keyword>
<dbReference type="AlphaFoldDB" id="A0A8K0NAL2"/>
<dbReference type="InterPro" id="IPR001509">
    <property type="entry name" value="Epimerase_deHydtase"/>
</dbReference>
<comment type="catalytic activity">
    <reaction evidence="8">
        <text>UDP-alpha-D-glucuronate = UDP-alpha-D-galacturonate</text>
        <dbReference type="Rhea" id="RHEA:11404"/>
        <dbReference type="ChEBI" id="CHEBI:57635"/>
        <dbReference type="ChEBI" id="CHEBI:58052"/>
        <dbReference type="EC" id="5.1.3.6"/>
    </reaction>
</comment>
<dbReference type="EMBL" id="CM017882">
    <property type="protein sequence ID" value="KAG1364415.1"/>
    <property type="molecule type" value="Genomic_DNA"/>
</dbReference>
<protein>
    <recommendedName>
        <fullName evidence="9">UDP-glucuronate 4-epimerase</fullName>
        <ecNumber evidence="9">5.1.3.6</ecNumber>
    </recommendedName>
</protein>
<dbReference type="PANTHER" id="PTHR43574">
    <property type="entry name" value="EPIMERASE-RELATED"/>
    <property type="match status" value="1"/>
</dbReference>
<evidence type="ECO:0000256" key="6">
    <source>
        <dbReference type="ARBA" id="ARBA00023136"/>
    </source>
</evidence>
<gene>
    <name evidence="12" type="ORF">COCNU_11G012420</name>
</gene>
<evidence type="ECO:0000256" key="2">
    <source>
        <dbReference type="ARBA" id="ARBA00007637"/>
    </source>
</evidence>
<evidence type="ECO:0000313" key="13">
    <source>
        <dbReference type="Proteomes" id="UP000797356"/>
    </source>
</evidence>
<evidence type="ECO:0000256" key="9">
    <source>
        <dbReference type="ARBA" id="ARBA00066697"/>
    </source>
</evidence>
<reference evidence="12" key="2">
    <citation type="submission" date="2019-07" db="EMBL/GenBank/DDBJ databases">
        <authorList>
            <person name="Yang Y."/>
            <person name="Bocs S."/>
            <person name="Baudouin L."/>
        </authorList>
    </citation>
    <scope>NUCLEOTIDE SEQUENCE</scope>
    <source>
        <tissue evidence="12">Spear leaf of Hainan Tall coconut</tissue>
    </source>
</reference>
<feature type="transmembrane region" description="Helical" evidence="10">
    <location>
        <begin position="36"/>
        <end position="53"/>
    </location>
</feature>
<comment type="subcellular location">
    <subcellularLocation>
        <location evidence="1">Golgi apparatus</location>
        <location evidence="1">Golgi stack membrane</location>
        <topology evidence="1">Multi-pass membrane protein</topology>
    </subcellularLocation>
</comment>
<evidence type="ECO:0000256" key="3">
    <source>
        <dbReference type="ARBA" id="ARBA00022692"/>
    </source>
</evidence>
<keyword evidence="4 10" id="KW-1133">Transmembrane helix</keyword>
<keyword evidence="7" id="KW-0413">Isomerase</keyword>
<evidence type="ECO:0000256" key="5">
    <source>
        <dbReference type="ARBA" id="ARBA00023027"/>
    </source>
</evidence>
<dbReference type="GO" id="GO:0050378">
    <property type="term" value="F:UDP-glucuronate 4-epimerase activity"/>
    <property type="evidence" value="ECO:0007669"/>
    <property type="project" value="UniProtKB-EC"/>
</dbReference>
<feature type="domain" description="NAD-dependent epimerase/dehydratase" evidence="11">
    <location>
        <begin position="91"/>
        <end position="328"/>
    </location>
</feature>
<dbReference type="Gene3D" id="3.40.50.720">
    <property type="entry name" value="NAD(P)-binding Rossmann-like Domain"/>
    <property type="match status" value="1"/>
</dbReference>
<sequence length="430" mass="47590">MLEDELFPSTPGKVKIERAHAINRQFHRCFASTSTMFLWALFLIALTASYLSFQSFVDTSSKYLSASWGGLHWEKQIRVSAEARRARGISVLVTGAAGFVGSHVSIALHKRGDGVVGLDNFNSYYDPSLKKARKSLLASHGIFVVEGDISDGRLLAKLFDVVPFTHVMHLAAQAGVRYAIENPASYVHSNIAGLVTLLEACKAADPQPAVVWASSSSVYGLNEKVPFSESDRTDRPASLYAATKKSGEEITHTYNHIYGLSITGLRFFTVYGPWGRPDMAYFSFTRNILQGKPITIYRGKDRVDLARDFTYIDDIVKGCLGSLDTAEKSTGSGGKKRRPAQYRIYNLGNTSPVTVPTLVSILERHLKVKAKRNVVEMPGNGDVPFTHANISLARAELGYKPSTNLETGLKKFVKWYLHYYGYRSRGSKNL</sequence>